<accession>A0A0K1W308</accession>
<dbReference type="KEGG" id="sll:SLITO_v1c08620"/>
<name>A0A0K1W308_9MOLU</name>
<dbReference type="EMBL" id="CP012357">
    <property type="protein sequence ID" value="AKX34477.1"/>
    <property type="molecule type" value="Genomic_DNA"/>
</dbReference>
<dbReference type="AlphaFoldDB" id="A0A0K1W308"/>
<sequence>MEYKLKCKNCKKDICYNPNNVWMHKYVEKHFCSYKCYSEYSD</sequence>
<dbReference type="PATRIC" id="fig|216942.3.peg.877"/>
<protein>
    <submittedName>
        <fullName evidence="1">Uncharacterized protein</fullName>
    </submittedName>
</protein>
<reference evidence="1 2" key="1">
    <citation type="journal article" date="2015" name="Genome Announc.">
        <title>Complete Genome Sequence of Spiroplasma litorale TN-1T (DSM 21781), a Bacterium Isolated from a Green-Eyed Horsefly (Tabanus nigrovittatus).</title>
        <authorList>
            <person name="Lo W.S."/>
            <person name="Lai Y.C."/>
            <person name="Lien Y.W."/>
            <person name="Wang T.H."/>
            <person name="Kuo C.H."/>
        </authorList>
    </citation>
    <scope>NUCLEOTIDE SEQUENCE [LARGE SCALE GENOMIC DNA]</scope>
    <source>
        <strain evidence="1 2">TN-1</strain>
    </source>
</reference>
<proteinExistence type="predicted"/>
<keyword evidence="2" id="KW-1185">Reference proteome</keyword>
<dbReference type="STRING" id="216942.SLITO_v1c08620"/>
<evidence type="ECO:0000313" key="2">
    <source>
        <dbReference type="Proteomes" id="UP000067476"/>
    </source>
</evidence>
<evidence type="ECO:0000313" key="1">
    <source>
        <dbReference type="EMBL" id="AKX34477.1"/>
    </source>
</evidence>
<organism evidence="1 2">
    <name type="scientific">Spiroplasma litorale</name>
    <dbReference type="NCBI Taxonomy" id="216942"/>
    <lineage>
        <taxon>Bacteria</taxon>
        <taxon>Bacillati</taxon>
        <taxon>Mycoplasmatota</taxon>
        <taxon>Mollicutes</taxon>
        <taxon>Entomoplasmatales</taxon>
        <taxon>Spiroplasmataceae</taxon>
        <taxon>Spiroplasma</taxon>
    </lineage>
</organism>
<dbReference type="Proteomes" id="UP000067476">
    <property type="component" value="Chromosome"/>
</dbReference>
<dbReference type="RefSeq" id="WP_268794769.1">
    <property type="nucleotide sequence ID" value="NZ_CP012357.1"/>
</dbReference>
<gene>
    <name evidence="1" type="ORF">SLITO_v1c08620</name>
</gene>